<feature type="non-terminal residue" evidence="1">
    <location>
        <position position="117"/>
    </location>
</feature>
<comment type="caution">
    <text evidence="1">The sequence shown here is derived from an EMBL/GenBank/DDBJ whole genome shotgun (WGS) entry which is preliminary data.</text>
</comment>
<organism evidence="1 2">
    <name type="scientific">Paenibacillus alvei</name>
    <name type="common">Bacillus alvei</name>
    <dbReference type="NCBI Taxonomy" id="44250"/>
    <lineage>
        <taxon>Bacteria</taxon>
        <taxon>Bacillati</taxon>
        <taxon>Bacillota</taxon>
        <taxon>Bacilli</taxon>
        <taxon>Bacillales</taxon>
        <taxon>Paenibacillaceae</taxon>
        <taxon>Paenibacillus</taxon>
    </lineage>
</organism>
<accession>A0ABT4GWU0</accession>
<protein>
    <submittedName>
        <fullName evidence="1">Uncharacterized protein</fullName>
    </submittedName>
</protein>
<gene>
    <name evidence="1" type="ORF">M5X12_10590</name>
</gene>
<dbReference type="Proteomes" id="UP001527181">
    <property type="component" value="Unassembled WGS sequence"/>
</dbReference>
<keyword evidence="2" id="KW-1185">Reference proteome</keyword>
<evidence type="ECO:0000313" key="2">
    <source>
        <dbReference type="Proteomes" id="UP001527181"/>
    </source>
</evidence>
<reference evidence="1 2" key="1">
    <citation type="submission" date="2022-05" db="EMBL/GenBank/DDBJ databases">
        <title>Genome Sequencing of Bee-Associated Microbes.</title>
        <authorList>
            <person name="Dunlap C."/>
        </authorList>
    </citation>
    <scope>NUCLEOTIDE SEQUENCE [LARGE SCALE GENOMIC DNA]</scope>
    <source>
        <strain evidence="1 2">NRRL B-04010</strain>
    </source>
</reference>
<evidence type="ECO:0000313" key="1">
    <source>
        <dbReference type="EMBL" id="MCY9761023.1"/>
    </source>
</evidence>
<sequence>MIKLDDYLRQLEDEFDKEELLSQEYQKQLFENYVMRNEQHSEYRASLLSEYRNGAELTGRDGLRKKLAAIDLEYFGRAYLPHYFVRESPKFHEELDNIWTQGVMKSMNPLIDAKQIS</sequence>
<name>A0ABT4GWU0_PAEAL</name>
<proteinExistence type="predicted"/>
<dbReference type="EMBL" id="JAMDNP010000019">
    <property type="protein sequence ID" value="MCY9761023.1"/>
    <property type="molecule type" value="Genomic_DNA"/>
</dbReference>